<reference evidence="2 3" key="1">
    <citation type="submission" date="2019-07" db="EMBL/GenBank/DDBJ databases">
        <authorList>
            <person name="Jastrzebski P J."/>
            <person name="Paukszto L."/>
            <person name="Jastrzebski P J."/>
        </authorList>
    </citation>
    <scope>NUCLEOTIDE SEQUENCE [LARGE SCALE GENOMIC DNA]</scope>
    <source>
        <strain evidence="2 3">WMS-il1</strain>
    </source>
</reference>
<accession>A0A564Z234</accession>
<feature type="region of interest" description="Disordered" evidence="1">
    <location>
        <begin position="1"/>
        <end position="29"/>
    </location>
</feature>
<gene>
    <name evidence="2" type="ORF">WMSIL1_LOCUS11367</name>
</gene>
<dbReference type="AlphaFoldDB" id="A0A564Z234"/>
<keyword evidence="3" id="KW-1185">Reference proteome</keyword>
<evidence type="ECO:0000313" key="2">
    <source>
        <dbReference type="EMBL" id="VUZ52958.1"/>
    </source>
</evidence>
<evidence type="ECO:0000313" key="3">
    <source>
        <dbReference type="Proteomes" id="UP000321570"/>
    </source>
</evidence>
<proteinExistence type="predicted"/>
<dbReference type="EMBL" id="CABIJS010000543">
    <property type="protein sequence ID" value="VUZ52958.1"/>
    <property type="molecule type" value="Genomic_DNA"/>
</dbReference>
<dbReference type="Proteomes" id="UP000321570">
    <property type="component" value="Unassembled WGS sequence"/>
</dbReference>
<organism evidence="2 3">
    <name type="scientific">Hymenolepis diminuta</name>
    <name type="common">Rat tapeworm</name>
    <dbReference type="NCBI Taxonomy" id="6216"/>
    <lineage>
        <taxon>Eukaryota</taxon>
        <taxon>Metazoa</taxon>
        <taxon>Spiralia</taxon>
        <taxon>Lophotrochozoa</taxon>
        <taxon>Platyhelminthes</taxon>
        <taxon>Cestoda</taxon>
        <taxon>Eucestoda</taxon>
        <taxon>Cyclophyllidea</taxon>
        <taxon>Hymenolepididae</taxon>
        <taxon>Hymenolepis</taxon>
    </lineage>
</organism>
<protein>
    <submittedName>
        <fullName evidence="2">Uncharacterized protein</fullName>
    </submittedName>
</protein>
<evidence type="ECO:0000256" key="1">
    <source>
        <dbReference type="SAM" id="MobiDB-lite"/>
    </source>
</evidence>
<name>A0A564Z234_HYMDI</name>
<feature type="region of interest" description="Disordered" evidence="1">
    <location>
        <begin position="69"/>
        <end position="92"/>
    </location>
</feature>
<feature type="compositionally biased region" description="Basic and acidic residues" evidence="1">
    <location>
        <begin position="83"/>
        <end position="92"/>
    </location>
</feature>
<sequence length="92" mass="10716">MQFKEDTTRIEEREREQKAEEQRRGEESRGKRICRYLTGYLIKTMVTPSSKLGFPIDPLCVQRVPHFGPVGCEPTSNKRRAHNNHDNEQSEG</sequence>